<comment type="caution">
    <text evidence="1">The sequence shown here is derived from an EMBL/GenBank/DDBJ whole genome shotgun (WGS) entry which is preliminary data.</text>
</comment>
<name>A0ABS8EY09_9FIRM</name>
<dbReference type="NCBIfam" id="TIGR01537">
    <property type="entry name" value="portal_HK97"/>
    <property type="match status" value="1"/>
</dbReference>
<dbReference type="EMBL" id="JAJEQE010000055">
    <property type="protein sequence ID" value="MCC2150090.1"/>
    <property type="molecule type" value="Genomic_DNA"/>
</dbReference>
<organism evidence="1 2">
    <name type="scientific">Hominisplanchenecus faecis</name>
    <dbReference type="NCBI Taxonomy" id="2885351"/>
    <lineage>
        <taxon>Bacteria</taxon>
        <taxon>Bacillati</taxon>
        <taxon>Bacillota</taxon>
        <taxon>Clostridia</taxon>
        <taxon>Lachnospirales</taxon>
        <taxon>Lachnospiraceae</taxon>
        <taxon>Hominisplanchenecus</taxon>
    </lineage>
</organism>
<evidence type="ECO:0000313" key="1">
    <source>
        <dbReference type="EMBL" id="MCC2150090.1"/>
    </source>
</evidence>
<keyword evidence="2" id="KW-1185">Reference proteome</keyword>
<proteinExistence type="predicted"/>
<dbReference type="RefSeq" id="WP_248835939.1">
    <property type="nucleotide sequence ID" value="NZ_JAJEQE010000055.1"/>
</dbReference>
<dbReference type="Pfam" id="PF04860">
    <property type="entry name" value="Phage_portal"/>
    <property type="match status" value="1"/>
</dbReference>
<sequence>MGFWSWLKGKTLGGKSVEVSTETLQKYVDQEKMAKLVMEEFTIHAAINLIANCISKCEFKTYSGGKENSGEEYYAWNFEPNLNQNASQFLQELVAKLLYNNECLVIESKGQLMIAEGFVKEEYALKETVFSHVYRKGLTFDRTFRMSEVLYFRLSNKNIRSLLSNLCAGYDELLNEAVDKYEKAGGEKGTLKIDAIASGKKYGERSFEEVFEDLMNNRFKIFFNSRSAVLPLFDGFNYTKQAAEQSKKSTSEVKDITDILDEIVETVARAFSIPVSLLKGDVSDVEKITRNFLTFCIDPLCEMIQKEINRKRYGRKEIQKGNYLKIDTTAVMHIDVFDIAEKIDKLIASGMYCVDELRQKLGDAELGTEESQMHFITKNYTELSEVSDVKGGDTG</sequence>
<evidence type="ECO:0000313" key="2">
    <source>
        <dbReference type="Proteomes" id="UP001299235"/>
    </source>
</evidence>
<dbReference type="InterPro" id="IPR006944">
    <property type="entry name" value="Phage/GTA_portal"/>
</dbReference>
<dbReference type="InterPro" id="IPR006427">
    <property type="entry name" value="Portal_HK97"/>
</dbReference>
<dbReference type="Proteomes" id="UP001299235">
    <property type="component" value="Unassembled WGS sequence"/>
</dbReference>
<reference evidence="1 2" key="1">
    <citation type="submission" date="2021-10" db="EMBL/GenBank/DDBJ databases">
        <title>Anaerobic single-cell dispensing facilitates the cultivation of human gut bacteria.</title>
        <authorList>
            <person name="Afrizal A."/>
        </authorList>
    </citation>
    <scope>NUCLEOTIDE SEQUENCE [LARGE SCALE GENOMIC DNA]</scope>
    <source>
        <strain evidence="1 2">CLA-AA-H246</strain>
    </source>
</reference>
<accession>A0ABS8EY09</accession>
<gene>
    <name evidence="1" type="ORF">LKD42_12715</name>
</gene>
<protein>
    <submittedName>
        <fullName evidence="1">Phage portal protein</fullName>
    </submittedName>
</protein>